<accession>T0L495</accession>
<dbReference type="GO" id="GO:0004656">
    <property type="term" value="F:procollagen-proline 4-dioxygenase activity"/>
    <property type="evidence" value="ECO:0007669"/>
    <property type="project" value="TreeGrafter"/>
</dbReference>
<keyword evidence="3" id="KW-0223">Dioxygenase</keyword>
<gene>
    <name evidence="7" type="ORF">CGLO_00065</name>
</gene>
<proteinExistence type="predicted"/>
<dbReference type="GO" id="GO:0005506">
    <property type="term" value="F:iron ion binding"/>
    <property type="evidence" value="ECO:0007669"/>
    <property type="project" value="InterPro"/>
</dbReference>
<dbReference type="Gene3D" id="2.60.120.620">
    <property type="entry name" value="q2cbj1_9rhob like domain"/>
    <property type="match status" value="1"/>
</dbReference>
<evidence type="ECO:0000256" key="3">
    <source>
        <dbReference type="ARBA" id="ARBA00022964"/>
    </source>
</evidence>
<reference evidence="8" key="1">
    <citation type="journal article" date="2013" name="Mol. Plant Microbe Interact.">
        <title>Global aspects of pacC regulation of pathogenicity genes in Colletotrichum gloeosporioides as revealed by transcriptome analysis.</title>
        <authorList>
            <person name="Alkan N."/>
            <person name="Meng X."/>
            <person name="Friedlander G."/>
            <person name="Reuveni E."/>
            <person name="Sukno S."/>
            <person name="Sherman A."/>
            <person name="Thon M."/>
            <person name="Fluhr R."/>
            <person name="Prusky D."/>
        </authorList>
    </citation>
    <scope>NUCLEOTIDE SEQUENCE [LARGE SCALE GENOMIC DNA]</scope>
    <source>
        <strain evidence="8">Cg-14</strain>
    </source>
</reference>
<evidence type="ECO:0000256" key="2">
    <source>
        <dbReference type="ARBA" id="ARBA00022723"/>
    </source>
</evidence>
<keyword evidence="2" id="KW-0479">Metal-binding</keyword>
<dbReference type="EMBL" id="AMYD01000021">
    <property type="protein sequence ID" value="EQB59523.1"/>
    <property type="molecule type" value="Genomic_DNA"/>
</dbReference>
<dbReference type="PANTHER" id="PTHR10869">
    <property type="entry name" value="PROLYL 4-HYDROXYLASE ALPHA SUBUNIT"/>
    <property type="match status" value="1"/>
</dbReference>
<protein>
    <recommendedName>
        <fullName evidence="6">Prolyl 4-hydroxylase alpha subunit domain-containing protein</fullName>
    </recommendedName>
</protein>
<evidence type="ECO:0000256" key="5">
    <source>
        <dbReference type="ARBA" id="ARBA00023004"/>
    </source>
</evidence>
<dbReference type="Pfam" id="PF13640">
    <property type="entry name" value="2OG-FeII_Oxy_3"/>
    <property type="match status" value="1"/>
</dbReference>
<feature type="domain" description="Prolyl 4-hydroxylase alpha subunit" evidence="6">
    <location>
        <begin position="2"/>
        <end position="194"/>
    </location>
</feature>
<keyword evidence="5" id="KW-0408">Iron</keyword>
<dbReference type="InterPro" id="IPR044862">
    <property type="entry name" value="Pro_4_hyd_alph_FE2OG_OXY"/>
</dbReference>
<dbReference type="GO" id="GO:0031418">
    <property type="term" value="F:L-ascorbic acid binding"/>
    <property type="evidence" value="ECO:0007669"/>
    <property type="project" value="InterPro"/>
</dbReference>
<name>T0L495_COLGC</name>
<dbReference type="InterPro" id="IPR045054">
    <property type="entry name" value="P4HA-like"/>
</dbReference>
<dbReference type="Proteomes" id="UP000015530">
    <property type="component" value="Unassembled WGS sequence"/>
</dbReference>
<comment type="caution">
    <text evidence="7">The sequence shown here is derived from an EMBL/GenBank/DDBJ whole genome shotgun (WGS) entry which is preliminary data.</text>
</comment>
<dbReference type="GO" id="GO:0005783">
    <property type="term" value="C:endoplasmic reticulum"/>
    <property type="evidence" value="ECO:0007669"/>
    <property type="project" value="TreeGrafter"/>
</dbReference>
<dbReference type="OMA" id="NIWTHER"/>
<dbReference type="SMART" id="SM00702">
    <property type="entry name" value="P4Hc"/>
    <property type="match status" value="1"/>
</dbReference>
<evidence type="ECO:0000256" key="1">
    <source>
        <dbReference type="ARBA" id="ARBA00001961"/>
    </source>
</evidence>
<dbReference type="HOGENOM" id="CLU_058132_0_1_1"/>
<dbReference type="InterPro" id="IPR006620">
    <property type="entry name" value="Pro_4_hyd_alph"/>
</dbReference>
<dbReference type="AlphaFoldDB" id="T0L495"/>
<dbReference type="PANTHER" id="PTHR10869:SF242">
    <property type="entry name" value="PROLYL 4-HYDROXYLASE ALPHA SUBUNIT DOMAIN-CONTAINING PROTEIN"/>
    <property type="match status" value="1"/>
</dbReference>
<dbReference type="STRING" id="1237896.T0L495"/>
<keyword evidence="4" id="KW-0560">Oxidoreductase</keyword>
<comment type="cofactor">
    <cofactor evidence="1">
        <name>L-ascorbate</name>
        <dbReference type="ChEBI" id="CHEBI:38290"/>
    </cofactor>
</comment>
<sequence>MYVVGFIPKYERDYLLRLGAPLYERSSITGDNDTELISEVRTSTTAVLPDDDPVVQRIIARASELQGYTSLEKHEPLQLTRYSTGQQFRPHHDITLEPDRPLRRLTTLFAILEATCNDCGTTFPELSVNWTAEDQRWCEFADCRNSSSLTIRAVPGNAVFWKNYNNSYDVDPKTLHAGLPPERGVKTGLNLWTNG</sequence>
<evidence type="ECO:0000313" key="7">
    <source>
        <dbReference type="EMBL" id="EQB59523.1"/>
    </source>
</evidence>
<organism evidence="7 8">
    <name type="scientific">Colletotrichum gloeosporioides (strain Cg-14)</name>
    <name type="common">Anthracnose fungus</name>
    <name type="synonym">Glomerella cingulata</name>
    <dbReference type="NCBI Taxonomy" id="1237896"/>
    <lineage>
        <taxon>Eukaryota</taxon>
        <taxon>Fungi</taxon>
        <taxon>Dikarya</taxon>
        <taxon>Ascomycota</taxon>
        <taxon>Pezizomycotina</taxon>
        <taxon>Sordariomycetes</taxon>
        <taxon>Hypocreomycetidae</taxon>
        <taxon>Glomerellales</taxon>
        <taxon>Glomerellaceae</taxon>
        <taxon>Colletotrichum</taxon>
        <taxon>Colletotrichum gloeosporioides species complex</taxon>
    </lineage>
</organism>
<evidence type="ECO:0000259" key="6">
    <source>
        <dbReference type="SMART" id="SM00702"/>
    </source>
</evidence>
<dbReference type="OrthoDB" id="420380at2759"/>
<evidence type="ECO:0000313" key="8">
    <source>
        <dbReference type="Proteomes" id="UP000015530"/>
    </source>
</evidence>
<evidence type="ECO:0000256" key="4">
    <source>
        <dbReference type="ARBA" id="ARBA00023002"/>
    </source>
</evidence>